<name>A0AB38TEX7_9HYPH</name>
<accession>A0AB38TEX7</accession>
<evidence type="ECO:0000313" key="1">
    <source>
        <dbReference type="EMBL" id="UTU53083.1"/>
    </source>
</evidence>
<protein>
    <submittedName>
        <fullName evidence="1">Uncharacterized protein</fullName>
    </submittedName>
</protein>
<dbReference type="KEGG" id="mcic:A4R28_21885"/>
<gene>
    <name evidence="1" type="ORF">LRP29_06525</name>
</gene>
<dbReference type="AlphaFoldDB" id="A0AB38TEX7"/>
<dbReference type="EMBL" id="CP088147">
    <property type="protein sequence ID" value="UTU53083.1"/>
    <property type="molecule type" value="Genomic_DNA"/>
</dbReference>
<reference evidence="1 2" key="1">
    <citation type="journal article" date="2022" name="Microbiol. Resour. Announc.">
        <title>Complete Genome Sequence of Mesorhizobium ciceri Strain R30, a Rhizobium Used as a Commercial Inoculant for Chickpea in Argentina.</title>
        <authorList>
            <person name="Foresto E."/>
            <person name="Revale S."/>
            <person name="Primo E."/>
            <person name="Nievas F."/>
            <person name="Carezzano E."/>
            <person name="Puente M."/>
            <person name="Alzari P."/>
            <person name="Mart M."/>
            <person name="Ben-Assaya M."/>
            <person name="Mornico D."/>
            <person name="Santoro M."/>
            <person name="Mart F."/>
            <person name="Giordano W."/>
            <person name="Bogino P."/>
        </authorList>
    </citation>
    <scope>NUCLEOTIDE SEQUENCE [LARGE SCALE GENOMIC DNA]</scope>
    <source>
        <strain evidence="1 2">R30</strain>
    </source>
</reference>
<proteinExistence type="predicted"/>
<dbReference type="RefSeq" id="WP_024505270.1">
    <property type="nucleotide sequence ID" value="NZ_CP015062.1"/>
</dbReference>
<organism evidence="1 2">
    <name type="scientific">Mesorhizobium ciceri</name>
    <dbReference type="NCBI Taxonomy" id="39645"/>
    <lineage>
        <taxon>Bacteria</taxon>
        <taxon>Pseudomonadati</taxon>
        <taxon>Pseudomonadota</taxon>
        <taxon>Alphaproteobacteria</taxon>
        <taxon>Hyphomicrobiales</taxon>
        <taxon>Phyllobacteriaceae</taxon>
        <taxon>Mesorhizobium</taxon>
    </lineage>
</organism>
<sequence>MIGGGIQERFPPLAAKAGRAIFLRRQIALLALEQGSVARLLLGVKQQRAFNHDAALRAVGLNATWIEPNAAVGNRDANYDAGPHAAVAARVPSLSRTFDPIAEVRLLQDAEAGLIASGPAKLSPS</sequence>
<dbReference type="Proteomes" id="UP001060070">
    <property type="component" value="Chromosome"/>
</dbReference>
<keyword evidence="2" id="KW-1185">Reference proteome</keyword>
<evidence type="ECO:0000313" key="2">
    <source>
        <dbReference type="Proteomes" id="UP001060070"/>
    </source>
</evidence>